<evidence type="ECO:0000256" key="4">
    <source>
        <dbReference type="ARBA" id="ARBA00022679"/>
    </source>
</evidence>
<evidence type="ECO:0000256" key="1">
    <source>
        <dbReference type="ARBA" id="ARBA00004533"/>
    </source>
</evidence>
<comment type="subcellular location">
    <subcellularLocation>
        <location evidence="1">Cell inner membrane</location>
    </subcellularLocation>
</comment>
<dbReference type="RefSeq" id="WP_310865868.1">
    <property type="nucleotide sequence ID" value="NZ_JAVLSF010000090.1"/>
</dbReference>
<organism evidence="7 8">
    <name type="scientific">Rhizobium hidalgonense</name>
    <dbReference type="NCBI Taxonomy" id="1538159"/>
    <lineage>
        <taxon>Bacteria</taxon>
        <taxon>Pseudomonadati</taxon>
        <taxon>Pseudomonadota</taxon>
        <taxon>Alphaproteobacteria</taxon>
        <taxon>Hyphomicrobiales</taxon>
        <taxon>Rhizobiaceae</taxon>
        <taxon>Rhizobium/Agrobacterium group</taxon>
        <taxon>Rhizobium</taxon>
    </lineage>
</organism>
<dbReference type="PANTHER" id="PTHR30606:SF10">
    <property type="entry name" value="PHOSPHATIDYLINOSITOL MANNOSIDE ACYLTRANSFERASE"/>
    <property type="match status" value="1"/>
</dbReference>
<reference evidence="7" key="1">
    <citation type="submission" date="2023-04" db="EMBL/GenBank/DDBJ databases">
        <title>Genomic characterization of faba bean (Vicia faba) microsymbionts in Mexican soils.</title>
        <authorList>
            <person name="Rivera Orduna F.N."/>
            <person name="Guevara-Luna J."/>
            <person name="Yan J."/>
            <person name="Arroyo-Herrera I."/>
            <person name="Li Y."/>
            <person name="Vasquez-Murrieta M.S."/>
            <person name="Wang E.T."/>
        </authorList>
    </citation>
    <scope>NUCLEOTIDE SEQUENCE</scope>
    <source>
        <strain evidence="7">CH26</strain>
    </source>
</reference>
<evidence type="ECO:0000313" key="7">
    <source>
        <dbReference type="EMBL" id="MDR9777666.1"/>
    </source>
</evidence>
<dbReference type="GO" id="GO:0005886">
    <property type="term" value="C:plasma membrane"/>
    <property type="evidence" value="ECO:0007669"/>
    <property type="project" value="UniProtKB-SubCell"/>
</dbReference>
<keyword evidence="3" id="KW-0997">Cell inner membrane</keyword>
<dbReference type="EMBL" id="JAVLSF010000090">
    <property type="protein sequence ID" value="MDR9777666.1"/>
    <property type="molecule type" value="Genomic_DNA"/>
</dbReference>
<dbReference type="Proteomes" id="UP001268610">
    <property type="component" value="Unassembled WGS sequence"/>
</dbReference>
<dbReference type="CDD" id="cd07984">
    <property type="entry name" value="LPLAT_LABLAT-like"/>
    <property type="match status" value="1"/>
</dbReference>
<evidence type="ECO:0000313" key="8">
    <source>
        <dbReference type="Proteomes" id="UP001268610"/>
    </source>
</evidence>
<accession>A0AAJ2GZ67</accession>
<gene>
    <name evidence="7" type="ORF">RJJ65_34600</name>
</gene>
<comment type="caution">
    <text evidence="7">The sequence shown here is derived from an EMBL/GenBank/DDBJ whole genome shotgun (WGS) entry which is preliminary data.</text>
</comment>
<keyword evidence="4" id="KW-0808">Transferase</keyword>
<evidence type="ECO:0000256" key="2">
    <source>
        <dbReference type="ARBA" id="ARBA00022475"/>
    </source>
</evidence>
<name>A0AAJ2GZ67_9HYPH</name>
<proteinExistence type="predicted"/>
<dbReference type="GO" id="GO:0016746">
    <property type="term" value="F:acyltransferase activity"/>
    <property type="evidence" value="ECO:0007669"/>
    <property type="project" value="UniProtKB-KW"/>
</dbReference>
<dbReference type="PANTHER" id="PTHR30606">
    <property type="entry name" value="LIPID A BIOSYNTHESIS LAUROYL ACYLTRANSFERASE"/>
    <property type="match status" value="1"/>
</dbReference>
<dbReference type="Pfam" id="PF03279">
    <property type="entry name" value="Lip_A_acyltrans"/>
    <property type="match status" value="1"/>
</dbReference>
<dbReference type="InterPro" id="IPR004960">
    <property type="entry name" value="LipA_acyltrans"/>
</dbReference>
<dbReference type="PIRSF" id="PIRSF026649">
    <property type="entry name" value="MsbB"/>
    <property type="match status" value="1"/>
</dbReference>
<keyword evidence="5" id="KW-0472">Membrane</keyword>
<keyword evidence="2" id="KW-1003">Cell membrane</keyword>
<evidence type="ECO:0000256" key="3">
    <source>
        <dbReference type="ARBA" id="ARBA00022519"/>
    </source>
</evidence>
<protein>
    <submittedName>
        <fullName evidence="7">Lysophospholipid acyltransferase family protein</fullName>
    </submittedName>
</protein>
<dbReference type="GO" id="GO:0009247">
    <property type="term" value="P:glycolipid biosynthetic process"/>
    <property type="evidence" value="ECO:0007669"/>
    <property type="project" value="UniProtKB-ARBA"/>
</dbReference>
<sequence>MLGRILRWLSKLPIGFLQSMGRTAARLIAHVQSASALATVKRNLLIAFPHLNEPERHQLAKQALAAQFQSMLEFVKCWGNPPAFSLNQIKHIDGEHLLIQAIADHNGVILVVPHFGSWEFINAWLCQFGDMTVMYKPSKNQPLDEFVLNARSRLSATLVPANENGVRQIFKALKQGGFTAILPDHVPDHSGGIYSDFMGQRVLTTTLVSKLAQKTQCSVVGLSCIRRNDGLGFDIVCDLLDSQILNKDLSVSVDSLNNEIKRIIARAPEQYMWGYKRFKQLENQQQVYSKSI</sequence>
<keyword evidence="6 7" id="KW-0012">Acyltransferase</keyword>
<evidence type="ECO:0000256" key="5">
    <source>
        <dbReference type="ARBA" id="ARBA00023136"/>
    </source>
</evidence>
<evidence type="ECO:0000256" key="6">
    <source>
        <dbReference type="ARBA" id="ARBA00023315"/>
    </source>
</evidence>
<feature type="non-terminal residue" evidence="7">
    <location>
        <position position="1"/>
    </location>
</feature>
<dbReference type="AlphaFoldDB" id="A0AAJ2GZ67"/>